<dbReference type="OrthoDB" id="797474at2"/>
<dbReference type="EMBL" id="FQXI01000007">
    <property type="protein sequence ID" value="SHH37971.1"/>
    <property type="molecule type" value="Genomic_DNA"/>
</dbReference>
<dbReference type="AlphaFoldDB" id="A0A1M5SHK3"/>
<evidence type="ECO:0000313" key="1">
    <source>
        <dbReference type="EMBL" id="SHH37971.1"/>
    </source>
</evidence>
<proteinExistence type="predicted"/>
<dbReference type="Proteomes" id="UP000184032">
    <property type="component" value="Unassembled WGS sequence"/>
</dbReference>
<dbReference type="RefSeq" id="WP_073184678.1">
    <property type="nucleotide sequence ID" value="NZ_FQXI01000007.1"/>
</dbReference>
<sequence length="157" mass="18525">MYGAIINKGEQYYTDLYKVFNAINNVQKNYNWLITDCVCYPSTKQFAEILSNEYCWLSGSELTRIVEKENFQWIWAVLSGFDKSITLDEVLEYPLPYAEEYTGFWENPISIQHPLATVEIIPWDSSLTLIISRERKIVDDFKESFPLSEDLNYYNKK</sequence>
<reference evidence="1 2" key="1">
    <citation type="submission" date="2016-11" db="EMBL/GenBank/DDBJ databases">
        <authorList>
            <person name="Jaros S."/>
            <person name="Januszkiewicz K."/>
            <person name="Wedrychowicz H."/>
        </authorList>
    </citation>
    <scope>NUCLEOTIDE SEQUENCE [LARGE SCALE GENOMIC DNA]</scope>
    <source>
        <strain evidence="1 2">DSM 21120</strain>
    </source>
</reference>
<accession>A0A1M5SHK3</accession>
<dbReference type="STRING" id="1120995.SAMN02745245_01199"/>
<evidence type="ECO:0000313" key="2">
    <source>
        <dbReference type="Proteomes" id="UP000184032"/>
    </source>
</evidence>
<gene>
    <name evidence="1" type="ORF">SAMN02745245_01199</name>
</gene>
<name>A0A1M5SHK3_9FIRM</name>
<keyword evidence="2" id="KW-1185">Reference proteome</keyword>
<protein>
    <submittedName>
        <fullName evidence="1">Uncharacterized protein</fullName>
    </submittedName>
</protein>
<organism evidence="1 2">
    <name type="scientific">Anaerosphaera aminiphila DSM 21120</name>
    <dbReference type="NCBI Taxonomy" id="1120995"/>
    <lineage>
        <taxon>Bacteria</taxon>
        <taxon>Bacillati</taxon>
        <taxon>Bacillota</taxon>
        <taxon>Tissierellia</taxon>
        <taxon>Tissierellales</taxon>
        <taxon>Peptoniphilaceae</taxon>
        <taxon>Anaerosphaera</taxon>
    </lineage>
</organism>